<dbReference type="GO" id="GO:0043022">
    <property type="term" value="F:ribosome binding"/>
    <property type="evidence" value="ECO:0007669"/>
    <property type="project" value="TreeGrafter"/>
</dbReference>
<dbReference type="GO" id="GO:0003924">
    <property type="term" value="F:GTPase activity"/>
    <property type="evidence" value="ECO:0007669"/>
    <property type="project" value="InterPro"/>
</dbReference>
<dbReference type="InterPro" id="IPR035647">
    <property type="entry name" value="EFG_III/V"/>
</dbReference>
<dbReference type="PROSITE" id="PS51722">
    <property type="entry name" value="G_TR_2"/>
    <property type="match status" value="1"/>
</dbReference>
<dbReference type="SUPFAM" id="SSF50447">
    <property type="entry name" value="Translation proteins"/>
    <property type="match status" value="1"/>
</dbReference>
<dbReference type="PANTHER" id="PTHR42908">
    <property type="entry name" value="TRANSLATION ELONGATION FACTOR-RELATED"/>
    <property type="match status" value="1"/>
</dbReference>
<name>A0A1C3L098_PLAMA</name>
<evidence type="ECO:0000313" key="5">
    <source>
        <dbReference type="Proteomes" id="UP000219799"/>
    </source>
</evidence>
<dbReference type="Pfam" id="PF00009">
    <property type="entry name" value="GTP_EFTU"/>
    <property type="match status" value="2"/>
</dbReference>
<dbReference type="Gene3D" id="3.30.230.10">
    <property type="match status" value="1"/>
</dbReference>
<dbReference type="GO" id="GO:0042256">
    <property type="term" value="P:cytosolic ribosome assembly"/>
    <property type="evidence" value="ECO:0007669"/>
    <property type="project" value="TreeGrafter"/>
</dbReference>
<keyword evidence="4" id="KW-0648">Protein biosynthesis</keyword>
<keyword evidence="4" id="KW-0251">Elongation factor</keyword>
<dbReference type="InterPro" id="IPR014721">
    <property type="entry name" value="Ribsml_uS5_D2-typ_fold_subgr"/>
</dbReference>
<proteinExistence type="predicted"/>
<organism evidence="4 5">
    <name type="scientific">Plasmodium malariae</name>
    <dbReference type="NCBI Taxonomy" id="5858"/>
    <lineage>
        <taxon>Eukaryota</taxon>
        <taxon>Sar</taxon>
        <taxon>Alveolata</taxon>
        <taxon>Apicomplexa</taxon>
        <taxon>Aconoidasida</taxon>
        <taxon>Haemosporida</taxon>
        <taxon>Plasmodiidae</taxon>
        <taxon>Plasmodium</taxon>
        <taxon>Plasmodium (Plasmodium)</taxon>
    </lineage>
</organism>
<feature type="region of interest" description="Disordered" evidence="2">
    <location>
        <begin position="1102"/>
        <end position="1140"/>
    </location>
</feature>
<dbReference type="GO" id="GO:0005525">
    <property type="term" value="F:GTP binding"/>
    <property type="evidence" value="ECO:0007669"/>
    <property type="project" value="InterPro"/>
</dbReference>
<feature type="compositionally biased region" description="Basic and acidic residues" evidence="2">
    <location>
        <begin position="1104"/>
        <end position="1118"/>
    </location>
</feature>
<dbReference type="SUPFAM" id="SSF54211">
    <property type="entry name" value="Ribosomal protein S5 domain 2-like"/>
    <property type="match status" value="1"/>
</dbReference>
<dbReference type="GO" id="GO:0003746">
    <property type="term" value="F:translation elongation factor activity"/>
    <property type="evidence" value="ECO:0007669"/>
    <property type="project" value="UniProtKB-KW"/>
</dbReference>
<dbReference type="Pfam" id="PF00679">
    <property type="entry name" value="EFG_C"/>
    <property type="match status" value="1"/>
</dbReference>
<dbReference type="GO" id="GO:0005829">
    <property type="term" value="C:cytosol"/>
    <property type="evidence" value="ECO:0007669"/>
    <property type="project" value="TreeGrafter"/>
</dbReference>
<dbReference type="VEuPathDB" id="PlasmoDB:PmUG01_12016600"/>
<dbReference type="InterPro" id="IPR000795">
    <property type="entry name" value="T_Tr_GTP-bd_dom"/>
</dbReference>
<sequence length="1438" mass="167099">MDLIKHLNENDKIRNICILAHVDHGKTTLVDNLISSNKIISDKNIGKVKYLDSREDEQKRQITMKSSSILLKHTYSKLYLSEIFNDITDSTKGGNNQCNVRNENYEMHVNHKEFVKNDNNENALKCGKDSINIEKECGDSKENDEESLVRTRNNNYVSDNNHNNSRSSGTHLINIIDTPGHVDFSSEVSTCVRICDGSLILIDCIEGLCSQTKTVLRQTWKEMIKSIIVINKIDKLITNQNMDSISAYEHINNIIEQVNAYIYQLYIEENMNNENIETSELEKYSYSPLKGNVLLCSSIHCWCVDMNIFSILFCKKMNIDLNNSYKIKKYMWNQYYFNMKEKKILKIPNDTTYSCNNMSTKKKKKKNLFSLVVLDFLWKIYDITTINRDDDKIKKLCSELNISDQFLKKNQQNNSENNTFILTYIMSHFLNLSRSIFNACIEMFPSPKSIDESRLFKIFPSLYNEKIYKNIINCSLTNEFTIIYISKYICANIHNNTLVGFKGFYDKNTFLSICRIYSGMLYQNMILYICGKSIKTVVKKIYICMGGDLLPINEAFAGNIVAVYLSIINDGDHSCVHNDTNRINGLKEQEIINMSDHNLCEKFGQHNNGYVGQNERGEEEKIEEVKEVLKEEKEKDVHEVEEEETLFENNNGCSLDNKKKIMNRSGNCTPTNNKTKNTNDQFCINTPLNIDGSCNTEDLQYLSNTLMKLIKNKQNKKEHNIFLMNNDGIFLNKNITLSSQENMDSFILPFSDTSSTILHTIIEPKNIQDMNKFLYGLILLYTCDTSIDIDFNEKGEYILKFCGEIHMQKCLSDFVNIYSNIEIKTSDTNISIREGISDNYIKVKRKKNKIHDNLKDLYNYYLKIHMDSHHKISENNNNYNYNNMNGEIAKDSYKIVAGNENCNIISKEKNSICNNNADDGNYFTKMKKDGLEHLFKNINLEKENHFLNILFNYSHNTICHKLNNNSFYVFLSVLDMPENMLHFFDKHYSNIQTILENRSISPSLLNYSKIDLSCKNEYFMYKQCLINLEKCVNDLCFSDNIDYDNIIENRLSKSIVSSSVKREEGEWDKAEDKEKEKVAEIDKEKDKEGKSKIHELNQIINENLTHDSNDEESQHNNNDRNIMNDYNSTENTKRDSNYHNNEKISSLRKNKNFQLELWDICVQNGSITLLYIKKYFNKKKNNEYILDNILTNEKYKNIINQRSFVDTYLSDTNSDINIYLNNISLGFKLASKYGPIAQEPIRGALFVIEGLIIDEASNDEPFEDGNSKDNLEDKINAGNIIALMKEACLNSMQQNKLRIFEPMLRLNLTCESNVLGKVYNVLLKRRCSILSEEIKDGYFLYCIDAYLPLFNSFKLAEELRSKCSGNVIYDIQFSHWNKLNEDIFLLNDSSSVIYDEDFDIKLTDNTATEIVNYIRRAKGLETNEKIIQKPEKQCTLKK</sequence>
<protein>
    <submittedName>
        <fullName evidence="4">Elongation factor Tu, putative</fullName>
    </submittedName>
</protein>
<keyword evidence="1" id="KW-0175">Coiled coil</keyword>
<dbReference type="Gene3D" id="3.30.70.870">
    <property type="entry name" value="Elongation Factor G (Translational Gtpase), domain 3"/>
    <property type="match status" value="1"/>
</dbReference>
<dbReference type="InterPro" id="IPR027417">
    <property type="entry name" value="P-loop_NTPase"/>
</dbReference>
<evidence type="ECO:0000256" key="2">
    <source>
        <dbReference type="SAM" id="MobiDB-lite"/>
    </source>
</evidence>
<gene>
    <name evidence="4" type="primary">PmlGA01_120009900</name>
    <name evidence="4" type="ORF">PMLGA01_120009900</name>
</gene>
<dbReference type="GO" id="GO:1990904">
    <property type="term" value="C:ribonucleoprotein complex"/>
    <property type="evidence" value="ECO:0007669"/>
    <property type="project" value="TreeGrafter"/>
</dbReference>
<dbReference type="SMART" id="SM00838">
    <property type="entry name" value="EFG_C"/>
    <property type="match status" value="1"/>
</dbReference>
<dbReference type="PANTHER" id="PTHR42908:SF3">
    <property type="entry name" value="ELONGATION FACTOR-LIKE GTPASE 1"/>
    <property type="match status" value="1"/>
</dbReference>
<dbReference type="Gene3D" id="2.40.30.10">
    <property type="entry name" value="Translation factors"/>
    <property type="match status" value="1"/>
</dbReference>
<dbReference type="SUPFAM" id="SSF54980">
    <property type="entry name" value="EF-G C-terminal domain-like"/>
    <property type="match status" value="2"/>
</dbReference>
<dbReference type="InterPro" id="IPR000640">
    <property type="entry name" value="EFG_V-like"/>
</dbReference>
<dbReference type="InterPro" id="IPR009000">
    <property type="entry name" value="Transl_B-barrel_sf"/>
</dbReference>
<dbReference type="CDD" id="cd04096">
    <property type="entry name" value="eEF2_snRNP_like_C"/>
    <property type="match status" value="1"/>
</dbReference>
<feature type="compositionally biased region" description="Basic and acidic residues" evidence="2">
    <location>
        <begin position="1131"/>
        <end position="1140"/>
    </location>
</feature>
<evidence type="ECO:0000259" key="3">
    <source>
        <dbReference type="PROSITE" id="PS51722"/>
    </source>
</evidence>
<feature type="domain" description="Tr-type G" evidence="3">
    <location>
        <begin position="11"/>
        <end position="326"/>
    </location>
</feature>
<dbReference type="InterPro" id="IPR020568">
    <property type="entry name" value="Ribosomal_Su5_D2-typ_SF"/>
</dbReference>
<evidence type="ECO:0000256" key="1">
    <source>
        <dbReference type="SAM" id="Coils"/>
    </source>
</evidence>
<feature type="coiled-coil region" evidence="1">
    <location>
        <begin position="615"/>
        <end position="650"/>
    </location>
</feature>
<accession>A0A1C3L098</accession>
<evidence type="ECO:0000313" key="4">
    <source>
        <dbReference type="EMBL" id="SBT79941.1"/>
    </source>
</evidence>
<dbReference type="EMBL" id="LT594500">
    <property type="protein sequence ID" value="SBT79941.1"/>
    <property type="molecule type" value="Genomic_DNA"/>
</dbReference>
<dbReference type="Gene3D" id="3.30.70.240">
    <property type="match status" value="1"/>
</dbReference>
<dbReference type="Gene3D" id="3.40.50.300">
    <property type="entry name" value="P-loop containing nucleotide triphosphate hydrolases"/>
    <property type="match status" value="1"/>
</dbReference>
<reference evidence="4 5" key="1">
    <citation type="submission" date="2016-06" db="EMBL/GenBank/DDBJ databases">
        <authorList>
            <consortium name="Pathogen Informatics"/>
        </authorList>
    </citation>
    <scope>NUCLEOTIDE SEQUENCE [LARGE SCALE GENOMIC DNA]</scope>
    <source>
        <strain evidence="4">PmlGA01</strain>
    </source>
</reference>
<dbReference type="SUPFAM" id="SSF52540">
    <property type="entry name" value="P-loop containing nucleoside triphosphate hydrolases"/>
    <property type="match status" value="1"/>
</dbReference>
<dbReference type="Proteomes" id="UP000219799">
    <property type="component" value="Chromosome 12"/>
</dbReference>